<dbReference type="Proteomes" id="UP000278983">
    <property type="component" value="Unassembled WGS sequence"/>
</dbReference>
<keyword evidence="3" id="KW-1185">Reference proteome</keyword>
<dbReference type="SUPFAM" id="SSF51735">
    <property type="entry name" value="NAD(P)-binding Rossmann-fold domains"/>
    <property type="match status" value="1"/>
</dbReference>
<dbReference type="Pfam" id="PF01370">
    <property type="entry name" value="Epimerase"/>
    <property type="match status" value="1"/>
</dbReference>
<dbReference type="InterPro" id="IPR050177">
    <property type="entry name" value="Lipid_A_modif_metabolic_enz"/>
</dbReference>
<protein>
    <submittedName>
        <fullName evidence="2">NAD-dependent epimerase/dehydratase family protein</fullName>
    </submittedName>
</protein>
<feature type="domain" description="NAD-dependent epimerase/dehydratase" evidence="1">
    <location>
        <begin position="22"/>
        <end position="268"/>
    </location>
</feature>
<dbReference type="Gene3D" id="3.40.50.720">
    <property type="entry name" value="NAD(P)-binding Rossmann-like Domain"/>
    <property type="match status" value="1"/>
</dbReference>
<gene>
    <name evidence="2" type="ORF">EHV08_05355</name>
</gene>
<dbReference type="PANTHER" id="PTHR43245">
    <property type="entry name" value="BIFUNCTIONAL POLYMYXIN RESISTANCE PROTEIN ARNA"/>
    <property type="match status" value="1"/>
</dbReference>
<dbReference type="PROSITE" id="PS51257">
    <property type="entry name" value="PROKAR_LIPOPROTEIN"/>
    <property type="match status" value="1"/>
</dbReference>
<sequence length="335" mass="37623">MKTEHCVMDRILIERLRESRWIVTGATGLIGSCLVDFLQEQNKLHSAGISVTCAVRNIAKTEAMFGKAGDGISYYEYDFSSGEPFCPPYEADYLVHLASPTASKDFAEHPVETLSTVFLGTRQVLEYAKRAGAGMKGVLYVSSLEVYGTVLDDTEPLTEDRQGHLDLMQARSSYPMAKQSAECLCHAYSAEYGVRVMTARLAQTFGMKVAEDDNRVFAQFARCAAADNDIVLFTEGKLRRCYCHTADAIEAMMYILLRGETGMAYNVANENTYISVRDMAEMVCREFGKKMRVRIELRESMGYSPTTYLRLDTSRIKALGWQPKYDLKQMFASII</sequence>
<dbReference type="InterPro" id="IPR036291">
    <property type="entry name" value="NAD(P)-bd_dom_sf"/>
</dbReference>
<dbReference type="AlphaFoldDB" id="A0A432LK84"/>
<dbReference type="OrthoDB" id="9810015at2"/>
<dbReference type="InterPro" id="IPR001509">
    <property type="entry name" value="Epimerase_deHydtase"/>
</dbReference>
<organism evidence="2 3">
    <name type="scientific">Prevotella koreensis</name>
    <dbReference type="NCBI Taxonomy" id="2490854"/>
    <lineage>
        <taxon>Bacteria</taxon>
        <taxon>Pseudomonadati</taxon>
        <taxon>Bacteroidota</taxon>
        <taxon>Bacteroidia</taxon>
        <taxon>Bacteroidales</taxon>
        <taxon>Prevotellaceae</taxon>
        <taxon>Prevotella</taxon>
    </lineage>
</organism>
<dbReference type="PANTHER" id="PTHR43245:SF13">
    <property type="entry name" value="UDP-D-APIOSE_UDP-D-XYLOSE SYNTHASE 2"/>
    <property type="match status" value="1"/>
</dbReference>
<proteinExistence type="predicted"/>
<evidence type="ECO:0000259" key="1">
    <source>
        <dbReference type="Pfam" id="PF01370"/>
    </source>
</evidence>
<reference evidence="2 3" key="1">
    <citation type="submission" date="2018-12" db="EMBL/GenBank/DDBJ databases">
        <title>Genome sequencing of Prevotella sp. KCOM 3155 (= JS262).</title>
        <authorList>
            <person name="Kook J.-K."/>
            <person name="Park S.-N."/>
            <person name="Lim Y.K."/>
        </authorList>
    </citation>
    <scope>NUCLEOTIDE SEQUENCE [LARGE SCALE GENOMIC DNA]</scope>
    <source>
        <strain evidence="2 3">KCOM 3155</strain>
    </source>
</reference>
<comment type="caution">
    <text evidence="2">The sequence shown here is derived from an EMBL/GenBank/DDBJ whole genome shotgun (WGS) entry which is preliminary data.</text>
</comment>
<dbReference type="EMBL" id="RYYU01000001">
    <property type="protein sequence ID" value="RUL59238.1"/>
    <property type="molecule type" value="Genomic_DNA"/>
</dbReference>
<evidence type="ECO:0000313" key="2">
    <source>
        <dbReference type="EMBL" id="RUL59238.1"/>
    </source>
</evidence>
<accession>A0A432LK84</accession>
<name>A0A432LK84_9BACT</name>
<evidence type="ECO:0000313" key="3">
    <source>
        <dbReference type="Proteomes" id="UP000278983"/>
    </source>
</evidence>